<evidence type="ECO:0000256" key="9">
    <source>
        <dbReference type="RuleBase" id="RU000488"/>
    </source>
</evidence>
<keyword evidence="12" id="KW-1185">Reference proteome</keyword>
<dbReference type="GO" id="GO:0016020">
    <property type="term" value="C:membrane"/>
    <property type="evidence" value="ECO:0007669"/>
    <property type="project" value="UniProtKB-SubCell"/>
</dbReference>
<name>A0A0M8MNQ5_9BASI</name>
<dbReference type="SUPFAM" id="SSF103506">
    <property type="entry name" value="Mitochondrial carrier"/>
    <property type="match status" value="1"/>
</dbReference>
<dbReference type="PANTHER" id="PTHR45683">
    <property type="entry name" value="MITOCHONDRIAL NICOTINAMIDE ADENINE DINUCLEOTIDE TRANSPORTER 1-RELATED-RELATED"/>
    <property type="match status" value="1"/>
</dbReference>
<evidence type="ECO:0000256" key="4">
    <source>
        <dbReference type="ARBA" id="ARBA00022692"/>
    </source>
</evidence>
<evidence type="ECO:0000313" key="12">
    <source>
        <dbReference type="Proteomes" id="UP000037751"/>
    </source>
</evidence>
<comment type="caution">
    <text evidence="11">The sequence shown here is derived from an EMBL/GenBank/DDBJ whole genome shotgun (WGS) entry which is preliminary data.</text>
</comment>
<dbReference type="RefSeq" id="XP_017993818.1">
    <property type="nucleotide sequence ID" value="XM_018137565.1"/>
</dbReference>
<evidence type="ECO:0000256" key="6">
    <source>
        <dbReference type="ARBA" id="ARBA00022989"/>
    </source>
</evidence>
<accession>A0A0M8MNQ5</accession>
<evidence type="ECO:0000256" key="8">
    <source>
        <dbReference type="PROSITE-ProRule" id="PRU00282"/>
    </source>
</evidence>
<dbReference type="InterPro" id="IPR023395">
    <property type="entry name" value="MCP_dom_sf"/>
</dbReference>
<keyword evidence="3 9" id="KW-0813">Transport</keyword>
<dbReference type="EMBL" id="LGAV01000001">
    <property type="protein sequence ID" value="KOS16186.1"/>
    <property type="molecule type" value="Genomic_DNA"/>
</dbReference>
<dbReference type="VEuPathDB" id="FungiDB:Malapachy_3086"/>
<dbReference type="InterPro" id="IPR044712">
    <property type="entry name" value="SLC25A32-like"/>
</dbReference>
<comment type="subcellular location">
    <subcellularLocation>
        <location evidence="1">Membrane</location>
        <topology evidence="1">Multi-pass membrane protein</topology>
    </subcellularLocation>
</comment>
<dbReference type="GO" id="GO:0055085">
    <property type="term" value="P:transmembrane transport"/>
    <property type="evidence" value="ECO:0007669"/>
    <property type="project" value="InterPro"/>
</dbReference>
<evidence type="ECO:0000256" key="10">
    <source>
        <dbReference type="SAM" id="MobiDB-lite"/>
    </source>
</evidence>
<sequence length="386" mass="42377">MSASASSEPTYFSSAALDRACAGMAAGVISTMCMNPLDLVKTRFQVNQVPFSAEPADRSRLYQGIARRPWLFYMMGGKPVVDIVDAVRGIAAQDGLAGLYRGVMPNIVGNASSWGLYFLWYTMIKDYMAQHHSRGASQPLTASEHLLAASTSGVITAVMTNPLWVIKTRMFTSSALQPTVRPSAAGTHSATSEPGRAGLATSKTNAPIVYRNMWHGFVSTWQTEGIVGLYRGVGLAIIGVSNGAIQFMAYEQLKQWRSSAYLRRTSSDARFSEQQLDNVKLPNVEYTLISGAAKLFAILLTYPYQVIRSRVQSLATSHLYRSTWDCARITFRDEGLRGMYRGLATNIVRILPGTCVTFVAYENVSWMLRTAAARRSSTSTSEQHTV</sequence>
<evidence type="ECO:0000256" key="2">
    <source>
        <dbReference type="ARBA" id="ARBA00006375"/>
    </source>
</evidence>
<feature type="repeat" description="Solcar" evidence="8">
    <location>
        <begin position="285"/>
        <end position="367"/>
    </location>
</feature>
<keyword evidence="7 8" id="KW-0472">Membrane</keyword>
<dbReference type="STRING" id="77020.A0A0M8MNQ5"/>
<evidence type="ECO:0000256" key="5">
    <source>
        <dbReference type="ARBA" id="ARBA00022737"/>
    </source>
</evidence>
<comment type="similarity">
    <text evidence="2 9">Belongs to the mitochondrial carrier (TC 2.A.29) family.</text>
</comment>
<organism evidence="11 12">
    <name type="scientific">Malassezia pachydermatis</name>
    <dbReference type="NCBI Taxonomy" id="77020"/>
    <lineage>
        <taxon>Eukaryota</taxon>
        <taxon>Fungi</taxon>
        <taxon>Dikarya</taxon>
        <taxon>Basidiomycota</taxon>
        <taxon>Ustilaginomycotina</taxon>
        <taxon>Malasseziomycetes</taxon>
        <taxon>Malasseziales</taxon>
        <taxon>Malasseziaceae</taxon>
        <taxon>Malassezia</taxon>
    </lineage>
</organism>
<dbReference type="InterPro" id="IPR018108">
    <property type="entry name" value="MCP_transmembrane"/>
</dbReference>
<feature type="region of interest" description="Disordered" evidence="10">
    <location>
        <begin position="181"/>
        <end position="200"/>
    </location>
</feature>
<evidence type="ECO:0000313" key="11">
    <source>
        <dbReference type="EMBL" id="KOS16186.1"/>
    </source>
</evidence>
<evidence type="ECO:0000256" key="7">
    <source>
        <dbReference type="ARBA" id="ARBA00023136"/>
    </source>
</evidence>
<evidence type="ECO:0000256" key="3">
    <source>
        <dbReference type="ARBA" id="ARBA00022448"/>
    </source>
</evidence>
<keyword evidence="5" id="KW-0677">Repeat</keyword>
<gene>
    <name evidence="11" type="ORF">Malapachy_3086</name>
</gene>
<dbReference type="Gene3D" id="1.50.40.10">
    <property type="entry name" value="Mitochondrial carrier domain"/>
    <property type="match status" value="1"/>
</dbReference>
<reference evidence="11 12" key="1">
    <citation type="submission" date="2015-07" db="EMBL/GenBank/DDBJ databases">
        <title>Draft Genome Sequence of Malassezia furfur CBS1878 and Malassezia pachydermatis CBS1879.</title>
        <authorList>
            <person name="Triana S."/>
            <person name="Ohm R."/>
            <person name="Gonzalez A."/>
            <person name="DeCock H."/>
            <person name="Restrepo S."/>
            <person name="Celis A."/>
        </authorList>
    </citation>
    <scope>NUCLEOTIDE SEQUENCE [LARGE SCALE GENOMIC DNA]</scope>
    <source>
        <strain evidence="11 12">CBS 1879</strain>
    </source>
</reference>
<keyword evidence="6" id="KW-1133">Transmembrane helix</keyword>
<dbReference type="AlphaFoldDB" id="A0A0M8MNQ5"/>
<dbReference type="GO" id="GO:0006862">
    <property type="term" value="P:nucleotide transport"/>
    <property type="evidence" value="ECO:0007669"/>
    <property type="project" value="InterPro"/>
</dbReference>
<keyword evidence="4 8" id="KW-0812">Transmembrane</keyword>
<dbReference type="Pfam" id="PF00153">
    <property type="entry name" value="Mito_carr"/>
    <property type="match status" value="3"/>
</dbReference>
<dbReference type="Proteomes" id="UP000037751">
    <property type="component" value="Unassembled WGS sequence"/>
</dbReference>
<dbReference type="PROSITE" id="PS50920">
    <property type="entry name" value="SOLCAR"/>
    <property type="match status" value="3"/>
</dbReference>
<dbReference type="OrthoDB" id="428293at2759"/>
<proteinExistence type="inferred from homology"/>
<feature type="repeat" description="Solcar" evidence="8">
    <location>
        <begin position="140"/>
        <end position="256"/>
    </location>
</feature>
<dbReference type="GeneID" id="28729441"/>
<protein>
    <submittedName>
        <fullName evidence="11">Mitochondrial fad carrier protein</fullName>
    </submittedName>
</protein>
<feature type="repeat" description="Solcar" evidence="8">
    <location>
        <begin position="14"/>
        <end position="127"/>
    </location>
</feature>
<evidence type="ECO:0000256" key="1">
    <source>
        <dbReference type="ARBA" id="ARBA00004141"/>
    </source>
</evidence>